<reference evidence="2" key="1">
    <citation type="journal article" date="2010" name="Genome Res.">
        <title>Population genomic sequencing of Coccidioides fungi reveals recent hybridization and transposon control.</title>
        <authorList>
            <person name="Neafsey D.E."/>
            <person name="Barker B.M."/>
            <person name="Sharpton T.J."/>
            <person name="Stajich J.E."/>
            <person name="Park D.J."/>
            <person name="Whiston E."/>
            <person name="Hung C.-Y."/>
            <person name="McMahan C."/>
            <person name="White J."/>
            <person name="Sykes S."/>
            <person name="Heiman D."/>
            <person name="Young S."/>
            <person name="Zeng Q."/>
            <person name="Abouelleil A."/>
            <person name="Aftuck L."/>
            <person name="Bessette D."/>
            <person name="Brown A."/>
            <person name="FitzGerald M."/>
            <person name="Lui A."/>
            <person name="Macdonald J.P."/>
            <person name="Priest M."/>
            <person name="Orbach M.J."/>
            <person name="Galgiani J.N."/>
            <person name="Kirkland T.N."/>
            <person name="Cole G.T."/>
            <person name="Birren B.W."/>
            <person name="Henn M.R."/>
            <person name="Taylor J.W."/>
            <person name="Rounsley S.D."/>
        </authorList>
    </citation>
    <scope>NUCLEOTIDE SEQUENCE [LARGE SCALE GENOMIC DNA]</scope>
    <source>
        <strain evidence="2">RMSCC 2394</strain>
    </source>
</reference>
<gene>
    <name evidence="1" type="ORF">CIRG_06393</name>
</gene>
<dbReference type="AlphaFoldDB" id="A0A0J7B9L6"/>
<dbReference type="Proteomes" id="UP000054565">
    <property type="component" value="Unassembled WGS sequence"/>
</dbReference>
<accession>A0A0J7B9L6</accession>
<proteinExistence type="predicted"/>
<sequence>MRDIDMVIVGRMPLYRAFVRVGSTINRSTKMKWRGTTFFSSDKCVPVMMLRKLQLKPVPIFSYQRRKRYSWMSVSELGRFPGHCDLGLHIVESSDIERMSATCILKIDLDPTERLTSPSPQGTHVEPTNFESLGRDMVSCRCVNRRRWFAGWERALGP</sequence>
<dbReference type="EMBL" id="DS028096">
    <property type="protein sequence ID" value="KMP06712.1"/>
    <property type="molecule type" value="Genomic_DNA"/>
</dbReference>
<evidence type="ECO:0000313" key="1">
    <source>
        <dbReference type="EMBL" id="KMP06712.1"/>
    </source>
</evidence>
<evidence type="ECO:0000313" key="2">
    <source>
        <dbReference type="Proteomes" id="UP000054565"/>
    </source>
</evidence>
<protein>
    <submittedName>
        <fullName evidence="1">Uncharacterized protein</fullName>
    </submittedName>
</protein>
<organism evidence="1 2">
    <name type="scientific">Coccidioides immitis RMSCC 2394</name>
    <dbReference type="NCBI Taxonomy" id="404692"/>
    <lineage>
        <taxon>Eukaryota</taxon>
        <taxon>Fungi</taxon>
        <taxon>Dikarya</taxon>
        <taxon>Ascomycota</taxon>
        <taxon>Pezizomycotina</taxon>
        <taxon>Eurotiomycetes</taxon>
        <taxon>Eurotiomycetidae</taxon>
        <taxon>Onygenales</taxon>
        <taxon>Onygenaceae</taxon>
        <taxon>Coccidioides</taxon>
    </lineage>
</organism>
<name>A0A0J7B9L6_COCIT</name>